<sequence>MSFDSLPGEVCHEIFLLYLKESFYKQCYGPYTDRKEPYTISNHPTLFTSVCKHWTDVALSSPQLWTFMNIVVLNEPPSSGESGVQFRPPLPIVQKSIQLSNNLPLSFSVIPWHDLVENTHAQAYNKCVKSMLDEVLVPHHARWQRVTIHQWPNLDMKFPFPFALDKTPTFPQLRQFTITTSPLPIDPPDRSFAQGVIHVMRNAPVLQNLGVEATVQDYFCDWTPASTPRAIAAAIPWKRLTTLNIYLGFMSATETLKLLEQSPNLESLALPVKNQAPLQFGLLWLALPSTLPHIPGPKIHHNRLRELSFSMADFLCCAALLNHLTLPNLRSLFLPPDLAFPREDTGRGDLIKAVTNLVQRSNCQLRKLFYTTRIYDAPHRPEPVSTVALLQTVSSTLEELSIRVHDFQDIAAALTVPTGRGGSVLCPRLRRMDIALKKTPNPLGIVEMIESRSTPSAQLLGVAKLQMVGVTFTMGSEGLDATDTLWNPRSPQILHDAVKRLRALALQEGVTDPSPNNPWPQVFRVTSQVHSEFYPMVEGCGDYVYLNTTLPEPDKVRFYPF</sequence>
<dbReference type="Proteomes" id="UP000521943">
    <property type="component" value="Unassembled WGS sequence"/>
</dbReference>
<keyword evidence="2" id="KW-1185">Reference proteome</keyword>
<dbReference type="OrthoDB" id="3365698at2759"/>
<proteinExistence type="predicted"/>
<comment type="caution">
    <text evidence="1">The sequence shown here is derived from an EMBL/GenBank/DDBJ whole genome shotgun (WGS) entry which is preliminary data.</text>
</comment>
<dbReference type="EMBL" id="JACGCI010000224">
    <property type="protein sequence ID" value="KAF6741671.1"/>
    <property type="molecule type" value="Genomic_DNA"/>
</dbReference>
<accession>A0A8H6H8T9</accession>
<reference evidence="1 2" key="1">
    <citation type="submission" date="2020-07" db="EMBL/GenBank/DDBJ databases">
        <title>Comparative genomics of pyrophilous fungi reveals a link between fire events and developmental genes.</title>
        <authorList>
            <consortium name="DOE Joint Genome Institute"/>
            <person name="Steindorff A.S."/>
            <person name="Carver A."/>
            <person name="Calhoun S."/>
            <person name="Stillman K."/>
            <person name="Liu H."/>
            <person name="Lipzen A."/>
            <person name="Pangilinan J."/>
            <person name="Labutti K."/>
            <person name="Bruns T.D."/>
            <person name="Grigoriev I.V."/>
        </authorList>
    </citation>
    <scope>NUCLEOTIDE SEQUENCE [LARGE SCALE GENOMIC DNA]</scope>
    <source>
        <strain evidence="1 2">CBS 144469</strain>
    </source>
</reference>
<dbReference type="AlphaFoldDB" id="A0A8H6H8T9"/>
<evidence type="ECO:0000313" key="1">
    <source>
        <dbReference type="EMBL" id="KAF6741671.1"/>
    </source>
</evidence>
<organism evidence="1 2">
    <name type="scientific">Ephemerocybe angulata</name>
    <dbReference type="NCBI Taxonomy" id="980116"/>
    <lineage>
        <taxon>Eukaryota</taxon>
        <taxon>Fungi</taxon>
        <taxon>Dikarya</taxon>
        <taxon>Basidiomycota</taxon>
        <taxon>Agaricomycotina</taxon>
        <taxon>Agaricomycetes</taxon>
        <taxon>Agaricomycetidae</taxon>
        <taxon>Agaricales</taxon>
        <taxon>Agaricineae</taxon>
        <taxon>Psathyrellaceae</taxon>
        <taxon>Ephemerocybe</taxon>
    </lineage>
</organism>
<evidence type="ECO:0008006" key="3">
    <source>
        <dbReference type="Google" id="ProtNLM"/>
    </source>
</evidence>
<protein>
    <recommendedName>
        <fullName evidence="3">F-box domain-containing protein</fullName>
    </recommendedName>
</protein>
<gene>
    <name evidence="1" type="ORF">DFP72DRAFT_242369</name>
</gene>
<evidence type="ECO:0000313" key="2">
    <source>
        <dbReference type="Proteomes" id="UP000521943"/>
    </source>
</evidence>
<name>A0A8H6H8T9_9AGAR</name>